<dbReference type="RefSeq" id="XP_020072964.1">
    <property type="nucleotide sequence ID" value="XM_020217028.1"/>
</dbReference>
<dbReference type="InterPro" id="IPR044281">
    <property type="entry name" value="IMP4/RPF1"/>
</dbReference>
<reference evidence="3 4" key="1">
    <citation type="journal article" date="2016" name="Proc. Natl. Acad. Sci. U.S.A.">
        <title>Comparative genomics of biotechnologically important yeasts.</title>
        <authorList>
            <person name="Riley R."/>
            <person name="Haridas S."/>
            <person name="Wolfe K.H."/>
            <person name="Lopes M.R."/>
            <person name="Hittinger C.T."/>
            <person name="Goeker M."/>
            <person name="Salamov A.A."/>
            <person name="Wisecaver J.H."/>
            <person name="Long T.M."/>
            <person name="Calvey C.H."/>
            <person name="Aerts A.L."/>
            <person name="Barry K.W."/>
            <person name="Choi C."/>
            <person name="Clum A."/>
            <person name="Coughlan A.Y."/>
            <person name="Deshpande S."/>
            <person name="Douglass A.P."/>
            <person name="Hanson S.J."/>
            <person name="Klenk H.-P."/>
            <person name="LaButti K.M."/>
            <person name="Lapidus A."/>
            <person name="Lindquist E.A."/>
            <person name="Lipzen A.M."/>
            <person name="Meier-Kolthoff J.P."/>
            <person name="Ohm R.A."/>
            <person name="Otillar R.P."/>
            <person name="Pangilinan J.L."/>
            <person name="Peng Y."/>
            <person name="Rokas A."/>
            <person name="Rosa C.A."/>
            <person name="Scheuner C."/>
            <person name="Sibirny A.A."/>
            <person name="Slot J.C."/>
            <person name="Stielow J.B."/>
            <person name="Sun H."/>
            <person name="Kurtzman C.P."/>
            <person name="Blackwell M."/>
            <person name="Grigoriev I.V."/>
            <person name="Jeffries T.W."/>
        </authorList>
    </citation>
    <scope>NUCLEOTIDE SEQUENCE [LARGE SCALE GENOMIC DNA]</scope>
    <source>
        <strain evidence="4">ATCC 18201 / CBS 1600 / BCRC 20928 / JCM 3617 / NBRC 0987 / NRRL Y-1542</strain>
    </source>
</reference>
<dbReference type="OrthoDB" id="10253204at2759"/>
<dbReference type="FunFam" id="3.40.50.10480:FF:000001">
    <property type="entry name" value="IMP4, U3 small nucleolar ribonucleoprotein"/>
    <property type="match status" value="1"/>
</dbReference>
<dbReference type="GeneID" id="30991424"/>
<dbReference type="PROSITE" id="PS50833">
    <property type="entry name" value="BRIX"/>
    <property type="match status" value="1"/>
</dbReference>
<evidence type="ECO:0000256" key="1">
    <source>
        <dbReference type="ARBA" id="ARBA00040513"/>
    </source>
</evidence>
<dbReference type="SMART" id="SM00879">
    <property type="entry name" value="Brix"/>
    <property type="match status" value="1"/>
</dbReference>
<dbReference type="AlphaFoldDB" id="A0A1E4S8T5"/>
<dbReference type="PANTHER" id="PTHR22734">
    <property type="entry name" value="U3 SMALL NUCLEOLAR RIBONUCLEOPROTEIN PROTEIN IMP4"/>
    <property type="match status" value="1"/>
</dbReference>
<keyword evidence="4" id="KW-1185">Reference proteome</keyword>
<protein>
    <recommendedName>
        <fullName evidence="1">U3 small nucleolar ribonucleoprotein protein IMP4</fullName>
    </recommendedName>
</protein>
<evidence type="ECO:0000313" key="3">
    <source>
        <dbReference type="EMBL" id="ODV75925.1"/>
    </source>
</evidence>
<dbReference type="EMBL" id="KV453925">
    <property type="protein sequence ID" value="ODV75925.1"/>
    <property type="molecule type" value="Genomic_DNA"/>
</dbReference>
<proteinExistence type="predicted"/>
<dbReference type="GO" id="GO:0006364">
    <property type="term" value="P:rRNA processing"/>
    <property type="evidence" value="ECO:0007669"/>
    <property type="project" value="InterPro"/>
</dbReference>
<name>A0A1E4S8T5_CYBJN</name>
<sequence length="311" mass="35364">MRGNKTLSLLEATGKQRILNARIEVDMIRRQARERREYLYRKAVELQEASQHQKRQQLKAALASGKPLPKEVADDKTLQKDFIFDESIQDSVDDEYSALSGLVDPKIIVTTSRNPSSRLAQFTKEIKLLFPTAVRLNRGNYIMPNLVSACQSSGTTDLVIVHEHRGVPTSLTISHLPHGPTAFFTLHNVVLRHDIVGAGNQSEAHPHLIFENFTSKLGKRVETILKHMFPPGVKKDSPRVITFSNDGDFISVRQHVYVKTRDGVEIAEVGPRFEMRLYELRLGTLENKDADVEWALRRFVRTANRKDYLAE</sequence>
<dbReference type="STRING" id="983966.A0A1E4S8T5"/>
<dbReference type="OMA" id="IGTMSEQ"/>
<evidence type="ECO:0000313" key="4">
    <source>
        <dbReference type="Proteomes" id="UP000094389"/>
    </source>
</evidence>
<gene>
    <name evidence="3" type="ORF">CYBJADRAFT_182132</name>
</gene>
<dbReference type="PANTHER" id="PTHR22734:SF2">
    <property type="entry name" value="U3 SMALL NUCLEOLAR RIBONUCLEOPROTEIN PROTEIN IMP4"/>
    <property type="match status" value="1"/>
</dbReference>
<dbReference type="GO" id="GO:0042274">
    <property type="term" value="P:ribosomal small subunit biogenesis"/>
    <property type="evidence" value="ECO:0007669"/>
    <property type="project" value="UniProtKB-ARBA"/>
</dbReference>
<dbReference type="GO" id="GO:0042134">
    <property type="term" value="F:rRNA primary transcript binding"/>
    <property type="evidence" value="ECO:0007669"/>
    <property type="project" value="InterPro"/>
</dbReference>
<dbReference type="GO" id="GO:0034457">
    <property type="term" value="C:Mpp10 complex"/>
    <property type="evidence" value="ECO:0007669"/>
    <property type="project" value="UniProtKB-ARBA"/>
</dbReference>
<dbReference type="Proteomes" id="UP000094389">
    <property type="component" value="Unassembled WGS sequence"/>
</dbReference>
<dbReference type="Pfam" id="PF04427">
    <property type="entry name" value="Brix"/>
    <property type="match status" value="1"/>
</dbReference>
<accession>A0A1E4S8T5</accession>
<feature type="domain" description="Brix" evidence="2">
    <location>
        <begin position="105"/>
        <end position="286"/>
    </location>
</feature>
<dbReference type="GO" id="GO:0030515">
    <property type="term" value="F:snoRNA binding"/>
    <property type="evidence" value="ECO:0007669"/>
    <property type="project" value="TreeGrafter"/>
</dbReference>
<dbReference type="GO" id="GO:0032040">
    <property type="term" value="C:small-subunit processome"/>
    <property type="evidence" value="ECO:0007669"/>
    <property type="project" value="TreeGrafter"/>
</dbReference>
<dbReference type="Gene3D" id="3.40.50.10480">
    <property type="entry name" value="Probable brix-domain ribosomal biogenesis protein"/>
    <property type="match status" value="1"/>
</dbReference>
<organism evidence="3 4">
    <name type="scientific">Cyberlindnera jadinii (strain ATCC 18201 / CBS 1600 / BCRC 20928 / JCM 3617 / NBRC 0987 / NRRL Y-1542)</name>
    <name type="common">Torula yeast</name>
    <name type="synonym">Candida utilis</name>
    <dbReference type="NCBI Taxonomy" id="983966"/>
    <lineage>
        <taxon>Eukaryota</taxon>
        <taxon>Fungi</taxon>
        <taxon>Dikarya</taxon>
        <taxon>Ascomycota</taxon>
        <taxon>Saccharomycotina</taxon>
        <taxon>Saccharomycetes</taxon>
        <taxon>Phaffomycetales</taxon>
        <taxon>Phaffomycetaceae</taxon>
        <taxon>Cyberlindnera</taxon>
    </lineage>
</organism>
<dbReference type="GO" id="GO:0005654">
    <property type="term" value="C:nucleoplasm"/>
    <property type="evidence" value="ECO:0007669"/>
    <property type="project" value="UniProtKB-ARBA"/>
</dbReference>
<dbReference type="SUPFAM" id="SSF52954">
    <property type="entry name" value="Class II aaRS ABD-related"/>
    <property type="match status" value="1"/>
</dbReference>
<dbReference type="InterPro" id="IPR007109">
    <property type="entry name" value="Brix"/>
</dbReference>
<evidence type="ECO:0000259" key="2">
    <source>
        <dbReference type="PROSITE" id="PS50833"/>
    </source>
</evidence>